<accession>A0A7X0NKC7</accession>
<dbReference type="InterPro" id="IPR012337">
    <property type="entry name" value="RNaseH-like_sf"/>
</dbReference>
<evidence type="ECO:0000313" key="3">
    <source>
        <dbReference type="Proteomes" id="UP000537141"/>
    </source>
</evidence>
<proteinExistence type="predicted"/>
<dbReference type="AlphaFoldDB" id="A0A7X0NKC7"/>
<dbReference type="RefSeq" id="WP_184426649.1">
    <property type="nucleotide sequence ID" value="NZ_AP027362.1"/>
</dbReference>
<dbReference type="GO" id="GO:0004803">
    <property type="term" value="F:transposase activity"/>
    <property type="evidence" value="ECO:0007669"/>
    <property type="project" value="InterPro"/>
</dbReference>
<dbReference type="EMBL" id="JACHHU010000043">
    <property type="protein sequence ID" value="MBB6545005.1"/>
    <property type="molecule type" value="Genomic_DNA"/>
</dbReference>
<dbReference type="InterPro" id="IPR047658">
    <property type="entry name" value="IS4-like_transpos"/>
</dbReference>
<organism evidence="2 3">
    <name type="scientific">Thalassotalea piscium</name>
    <dbReference type="NCBI Taxonomy" id="1230533"/>
    <lineage>
        <taxon>Bacteria</taxon>
        <taxon>Pseudomonadati</taxon>
        <taxon>Pseudomonadota</taxon>
        <taxon>Gammaproteobacteria</taxon>
        <taxon>Alteromonadales</taxon>
        <taxon>Colwelliaceae</taxon>
        <taxon>Thalassotalea</taxon>
    </lineage>
</organism>
<dbReference type="Pfam" id="PF01609">
    <property type="entry name" value="DDE_Tnp_1"/>
    <property type="match status" value="1"/>
</dbReference>
<keyword evidence="3" id="KW-1185">Reference proteome</keyword>
<dbReference type="InterPro" id="IPR002559">
    <property type="entry name" value="Transposase_11"/>
</dbReference>
<dbReference type="Proteomes" id="UP000537141">
    <property type="component" value="Unassembled WGS sequence"/>
</dbReference>
<name>A0A7X0NKC7_9GAMM</name>
<protein>
    <recommendedName>
        <fullName evidence="1">Transposase IS4-like domain-containing protein</fullName>
    </recommendedName>
</protein>
<feature type="domain" description="Transposase IS4-like" evidence="1">
    <location>
        <begin position="125"/>
        <end position="323"/>
    </location>
</feature>
<dbReference type="GO" id="GO:0006313">
    <property type="term" value="P:DNA transposition"/>
    <property type="evidence" value="ECO:0007669"/>
    <property type="project" value="InterPro"/>
</dbReference>
<dbReference type="NCBIfam" id="NF033591">
    <property type="entry name" value="transpos_IS4_2"/>
    <property type="match status" value="1"/>
</dbReference>
<dbReference type="SUPFAM" id="SSF53098">
    <property type="entry name" value="Ribonuclease H-like"/>
    <property type="match status" value="1"/>
</dbReference>
<dbReference type="PANTHER" id="PTHR35404:SF8">
    <property type="entry name" value="TRANSPOSASE OF TN10"/>
    <property type="match status" value="1"/>
</dbReference>
<dbReference type="GO" id="GO:0003677">
    <property type="term" value="F:DNA binding"/>
    <property type="evidence" value="ECO:0007669"/>
    <property type="project" value="InterPro"/>
</dbReference>
<comment type="caution">
    <text evidence="2">The sequence shown here is derived from an EMBL/GenBank/DDBJ whole genome shotgun (WGS) entry which is preliminary data.</text>
</comment>
<evidence type="ECO:0000259" key="1">
    <source>
        <dbReference type="Pfam" id="PF01609"/>
    </source>
</evidence>
<sequence length="392" mass="45077">MTTLSNLFTCDSISLDPRIQKSLFITANSLINGASLALTSMGRHSASLHQKSEKHAIKRVDRLLGNERLHRNRLSYYQNIARLFATTANPLIHVDWSTVYNYNFVMLRAAISIKGRAVTIYEEVHPEIKHGNHQVHLSFIANLKKVLPEGVMPIICTDAGFKVPWFKAIESHQWFWLARTRGTVKCQLQGQTSWEYVSNCHRFALAIPSELKGVVLSKSHQFNCRGGVLFKGKSMQRHKLNRQGITTKCNTNKKHAKSAKEPWFLVSNLPRETFKANQLVNMYKRRMAIEESFRDCKNEYYGLGLSRSLSRSVERLQVILLLSMMVQFYLYCVGKAAETAGYHRQFQANTVKTKRVLSYGYLALRIIQYKRYQLSDKMIISAMETLIIDSLY</sequence>
<evidence type="ECO:0000313" key="2">
    <source>
        <dbReference type="EMBL" id="MBB6545005.1"/>
    </source>
</evidence>
<reference evidence="2 3" key="1">
    <citation type="submission" date="2020-08" db="EMBL/GenBank/DDBJ databases">
        <title>Genomic Encyclopedia of Type Strains, Phase IV (KMG-IV): sequencing the most valuable type-strain genomes for metagenomic binning, comparative biology and taxonomic classification.</title>
        <authorList>
            <person name="Goeker M."/>
        </authorList>
    </citation>
    <scope>NUCLEOTIDE SEQUENCE [LARGE SCALE GENOMIC DNA]</scope>
    <source>
        <strain evidence="2 3">DSM 26287</strain>
    </source>
</reference>
<dbReference type="PANTHER" id="PTHR35404">
    <property type="entry name" value="TRANSPOSASE OF TN10"/>
    <property type="match status" value="1"/>
</dbReference>
<dbReference type="Gene3D" id="3.90.350.10">
    <property type="entry name" value="Transposase Inhibitor Protein From Tn5, Chain A, domain 1"/>
    <property type="match status" value="1"/>
</dbReference>
<gene>
    <name evidence="2" type="ORF">HNQ55_003541</name>
</gene>